<dbReference type="InterPro" id="IPR013538">
    <property type="entry name" value="ASHA1/2-like_C"/>
</dbReference>
<comment type="caution">
    <text evidence="3">The sequence shown here is derived from an EMBL/GenBank/DDBJ whole genome shotgun (WGS) entry which is preliminary data.</text>
</comment>
<protein>
    <recommendedName>
        <fullName evidence="2">Activator of Hsp90 ATPase homologue 1/2-like C-terminal domain-containing protein</fullName>
    </recommendedName>
</protein>
<evidence type="ECO:0000313" key="3">
    <source>
        <dbReference type="EMBL" id="GEP57014.1"/>
    </source>
</evidence>
<feature type="domain" description="Activator of Hsp90 ATPase homologue 1/2-like C-terminal" evidence="2">
    <location>
        <begin position="16"/>
        <end position="132"/>
    </location>
</feature>
<organism evidence="3 4">
    <name type="scientific">Reyranella soli</name>
    <dbReference type="NCBI Taxonomy" id="1230389"/>
    <lineage>
        <taxon>Bacteria</taxon>
        <taxon>Pseudomonadati</taxon>
        <taxon>Pseudomonadota</taxon>
        <taxon>Alphaproteobacteria</taxon>
        <taxon>Hyphomicrobiales</taxon>
        <taxon>Reyranellaceae</taxon>
        <taxon>Reyranella</taxon>
    </lineage>
</organism>
<keyword evidence="4" id="KW-1185">Reference proteome</keyword>
<accession>A0A512NDK5</accession>
<dbReference type="EMBL" id="BKAJ01000073">
    <property type="protein sequence ID" value="GEP57014.1"/>
    <property type="molecule type" value="Genomic_DNA"/>
</dbReference>
<name>A0A512NDK5_9HYPH</name>
<dbReference type="RefSeq" id="WP_170303232.1">
    <property type="nucleotide sequence ID" value="NZ_BKAJ01000073.1"/>
</dbReference>
<dbReference type="Gene3D" id="3.30.530.20">
    <property type="match status" value="1"/>
</dbReference>
<dbReference type="AlphaFoldDB" id="A0A512NDK5"/>
<evidence type="ECO:0000313" key="4">
    <source>
        <dbReference type="Proteomes" id="UP000321058"/>
    </source>
</evidence>
<evidence type="ECO:0000256" key="1">
    <source>
        <dbReference type="ARBA" id="ARBA00006817"/>
    </source>
</evidence>
<comment type="similarity">
    <text evidence="1">Belongs to the AHA1 family.</text>
</comment>
<dbReference type="SUPFAM" id="SSF55961">
    <property type="entry name" value="Bet v1-like"/>
    <property type="match status" value="1"/>
</dbReference>
<dbReference type="InterPro" id="IPR023393">
    <property type="entry name" value="START-like_dom_sf"/>
</dbReference>
<reference evidence="3 4" key="1">
    <citation type="submission" date="2019-07" db="EMBL/GenBank/DDBJ databases">
        <title>Whole genome shotgun sequence of Reyranella soli NBRC 108950.</title>
        <authorList>
            <person name="Hosoyama A."/>
            <person name="Uohara A."/>
            <person name="Ohji S."/>
            <person name="Ichikawa N."/>
        </authorList>
    </citation>
    <scope>NUCLEOTIDE SEQUENCE [LARGE SCALE GENOMIC DNA]</scope>
    <source>
        <strain evidence="3 4">NBRC 108950</strain>
    </source>
</reference>
<gene>
    <name evidence="3" type="ORF">RSO01_41800</name>
</gene>
<evidence type="ECO:0000259" key="2">
    <source>
        <dbReference type="Pfam" id="PF08327"/>
    </source>
</evidence>
<proteinExistence type="inferred from homology"/>
<dbReference type="Proteomes" id="UP000321058">
    <property type="component" value="Unassembled WGS sequence"/>
</dbReference>
<dbReference type="Pfam" id="PF08327">
    <property type="entry name" value="AHSA1"/>
    <property type="match status" value="1"/>
</dbReference>
<sequence length="141" mass="15151">MPSHALRHVVNITGDAAKVHGALTTLEGLKGWTMAEVSGKGGVGSQWTLKYPSGPTFVWEVTAQDDHKVAWKCASGPGDSAGTTVTFDLGKTPHGRVQIAFSHAGWPHQQGNFDKCNALWGMMLHHLRSYVEKGKVAPAYS</sequence>